<evidence type="ECO:0000256" key="14">
    <source>
        <dbReference type="RuleBase" id="RU004182"/>
    </source>
</evidence>
<comment type="cofactor">
    <cofactor evidence="12">
        <name>FAD</name>
        <dbReference type="ChEBI" id="CHEBI:57692"/>
    </cofactor>
    <text evidence="12">Binds 1 FAD per subunit.</text>
</comment>
<feature type="binding site" evidence="12">
    <location>
        <begin position="377"/>
        <end position="379"/>
    </location>
    <ligand>
        <name>FAD</name>
        <dbReference type="ChEBI" id="CHEBI:57692"/>
    </ligand>
</feature>
<feature type="site" description="Electron transfer via tryptophanyl radical" evidence="13">
    <location>
        <position position="364"/>
    </location>
</feature>
<evidence type="ECO:0000313" key="17">
    <source>
        <dbReference type="Proteomes" id="UP000028073"/>
    </source>
</evidence>
<dbReference type="SUPFAM" id="SSF52425">
    <property type="entry name" value="Cryptochrome/photolyase, N-terminal domain"/>
    <property type="match status" value="1"/>
</dbReference>
<gene>
    <name evidence="16" type="ORF">GZ78_04660</name>
</gene>
<name>A0A081NLF6_9GAMM</name>
<sequence>MSRTLVWFRSDLRVRDNPALFHSAAKNEVVAVYCLCPDQWLEHNDSPNKLWFWMQNLNQLEQSLNKLGIPLVIIQPDRFENCAKQLLELAQNLKCDGISYNNEHGLNEEHRDLCVEQLFRKKNLECQRFTDQTLITPGQLLNGKGEYFKVFTPFRKALYRTIEPHQIQPLPVPEKQKSVLLPEVEKVDYKDLFSPAEAISQRWPAGEEEAGDRLKAFIELHAIDYKKLRDYPAIDATSTLSPYLVSGVISLRQCFYAALQANNGELDSGNDGLQCWMSELIWREFYKHILHGFPRLSKGQAFITETERLPWSQNNKTFNAWCNGETGFPLVDAAMKQLVNTGWMHNRLRMVTAMFLTKNLMIDWRLGEAFFMQHLIDGDLSANNGGWQWSASTGTDAAPYFRMFNPVSQSEKFDASGQFIRQWLPQLKEQGNKEIHAPWQYDIHDIDYPTPIIDHKLSREKVLSAFKALKQP</sequence>
<dbReference type="EMBL" id="JOKH01000001">
    <property type="protein sequence ID" value="KEQ19279.1"/>
    <property type="molecule type" value="Genomic_DNA"/>
</dbReference>
<organism evidence="16 17">
    <name type="scientific">Endozoicomonas numazuensis</name>
    <dbReference type="NCBI Taxonomy" id="1137799"/>
    <lineage>
        <taxon>Bacteria</taxon>
        <taxon>Pseudomonadati</taxon>
        <taxon>Pseudomonadota</taxon>
        <taxon>Gammaproteobacteria</taxon>
        <taxon>Oceanospirillales</taxon>
        <taxon>Endozoicomonadaceae</taxon>
        <taxon>Endozoicomonas</taxon>
    </lineage>
</organism>
<keyword evidence="7 14" id="KW-0157">Chromophore</keyword>
<comment type="catalytic activity">
    <reaction evidence="9">
        <text>cyclobutadipyrimidine (in DNA) = 2 pyrimidine residues (in DNA).</text>
        <dbReference type="EC" id="4.1.99.3"/>
    </reaction>
</comment>
<feature type="binding site" evidence="12">
    <location>
        <position position="225"/>
    </location>
    <ligand>
        <name>FAD</name>
        <dbReference type="ChEBI" id="CHEBI:57692"/>
    </ligand>
</feature>
<dbReference type="PANTHER" id="PTHR11455">
    <property type="entry name" value="CRYPTOCHROME"/>
    <property type="match status" value="1"/>
</dbReference>
<evidence type="ECO:0000256" key="3">
    <source>
        <dbReference type="ARBA" id="ARBA00013149"/>
    </source>
</evidence>
<feature type="binding site" evidence="12">
    <location>
        <position position="276"/>
    </location>
    <ligand>
        <name>FAD</name>
        <dbReference type="ChEBI" id="CHEBI:57692"/>
    </ligand>
</feature>
<evidence type="ECO:0000256" key="1">
    <source>
        <dbReference type="ARBA" id="ARBA00001932"/>
    </source>
</evidence>
<dbReference type="Pfam" id="PF03441">
    <property type="entry name" value="FAD_binding_7"/>
    <property type="match status" value="1"/>
</dbReference>
<reference evidence="16 17" key="1">
    <citation type="submission" date="2014-06" db="EMBL/GenBank/DDBJ databases">
        <title>Whole Genome Sequences of Three Symbiotic Endozoicomonas Bacteria.</title>
        <authorList>
            <person name="Neave M.J."/>
            <person name="Apprill A."/>
            <person name="Voolstra C.R."/>
        </authorList>
    </citation>
    <scope>NUCLEOTIDE SEQUENCE [LARGE SCALE GENOMIC DNA]</scope>
    <source>
        <strain evidence="16 17">DSM 25634</strain>
    </source>
</reference>
<evidence type="ECO:0000256" key="10">
    <source>
        <dbReference type="ARBA" id="ARBA00059220"/>
    </source>
</evidence>
<dbReference type="InterPro" id="IPR006050">
    <property type="entry name" value="DNA_photolyase_N"/>
</dbReference>
<dbReference type="Gene3D" id="1.25.40.80">
    <property type="match status" value="1"/>
</dbReference>
<dbReference type="InterPro" id="IPR005101">
    <property type="entry name" value="Cryptochr/Photolyase_FAD-bd"/>
</dbReference>
<dbReference type="OrthoDB" id="9772484at2"/>
<dbReference type="RefSeq" id="WP_034833028.1">
    <property type="nucleotide sequence ID" value="NZ_JOKH01000001.1"/>
</dbReference>
<evidence type="ECO:0000256" key="13">
    <source>
        <dbReference type="PIRSR" id="PIRSR602081-2"/>
    </source>
</evidence>
<comment type="similarity">
    <text evidence="14">Belongs to the DNA photolyase family.</text>
</comment>
<dbReference type="InterPro" id="IPR014729">
    <property type="entry name" value="Rossmann-like_a/b/a_fold"/>
</dbReference>
<feature type="site" description="Electron transfer via tryptophanyl radical" evidence="13">
    <location>
        <position position="311"/>
    </location>
</feature>
<feature type="binding site" evidence="12">
    <location>
        <begin position="279"/>
        <end position="286"/>
    </location>
    <ligand>
        <name>FAD</name>
        <dbReference type="ChEBI" id="CHEBI:57692"/>
    </ligand>
</feature>
<evidence type="ECO:0000256" key="9">
    <source>
        <dbReference type="ARBA" id="ARBA00033999"/>
    </source>
</evidence>
<dbReference type="SUPFAM" id="SSF48173">
    <property type="entry name" value="Cryptochrome/photolyase FAD-binding domain"/>
    <property type="match status" value="1"/>
</dbReference>
<keyword evidence="5 12" id="KW-0285">Flavoprotein</keyword>
<dbReference type="PRINTS" id="PR00147">
    <property type="entry name" value="DNAPHOTLYASE"/>
</dbReference>
<dbReference type="Gene3D" id="1.10.579.10">
    <property type="entry name" value="DNA Cyclobutane Dipyrimidine Photolyase, subunit A, domain 3"/>
    <property type="match status" value="1"/>
</dbReference>
<dbReference type="AlphaFoldDB" id="A0A081NLF6"/>
<dbReference type="FunFam" id="1.10.579.10:FF:000003">
    <property type="entry name" value="Deoxyribodipyrimidine photo-lyase"/>
    <property type="match status" value="1"/>
</dbReference>
<feature type="site" description="Electron transfer via tryptophanyl radical" evidence="13">
    <location>
        <position position="387"/>
    </location>
</feature>
<comment type="similarity">
    <text evidence="2">Belongs to the DNA photolyase class-1 family.</text>
</comment>
<proteinExistence type="inferred from homology"/>
<comment type="function">
    <text evidence="10">Involved in repair of UV radiation-induced DNA damage. Catalyzes the light-dependent monomerization (300-600 nm) of cyclobutyl pyrimidine dimers (in cis-syn configuration), which are formed between adjacent bases on the same DNA strand upon exposure to ultraviolet radiation.</text>
</comment>
<protein>
    <recommendedName>
        <fullName evidence="4">Deoxyribodipyrimidine photo-lyase</fullName>
        <ecNumber evidence="3">4.1.99.3</ecNumber>
    </recommendedName>
    <alternativeName>
        <fullName evidence="8">DNA photolyase</fullName>
    </alternativeName>
    <alternativeName>
        <fullName evidence="11">Photoreactivating enzyme</fullName>
    </alternativeName>
</protein>
<accession>A0A081NLF6</accession>
<comment type="caution">
    <text evidence="16">The sequence shown here is derived from an EMBL/GenBank/DDBJ whole genome shotgun (WGS) entry which is preliminary data.</text>
</comment>
<keyword evidence="17" id="KW-1185">Reference proteome</keyword>
<evidence type="ECO:0000256" key="5">
    <source>
        <dbReference type="ARBA" id="ARBA00022630"/>
    </source>
</evidence>
<dbReference type="Pfam" id="PF00875">
    <property type="entry name" value="DNA_photolyase"/>
    <property type="match status" value="1"/>
</dbReference>
<evidence type="ECO:0000259" key="15">
    <source>
        <dbReference type="PROSITE" id="PS51645"/>
    </source>
</evidence>
<evidence type="ECO:0000313" key="16">
    <source>
        <dbReference type="EMBL" id="KEQ19279.1"/>
    </source>
</evidence>
<evidence type="ECO:0000256" key="11">
    <source>
        <dbReference type="ARBA" id="ARBA00083107"/>
    </source>
</evidence>
<feature type="domain" description="Photolyase/cryptochrome alpha/beta" evidence="15">
    <location>
        <begin position="2"/>
        <end position="134"/>
    </location>
</feature>
<dbReference type="InterPro" id="IPR036134">
    <property type="entry name" value="Crypto/Photolyase_FAD-like_sf"/>
</dbReference>
<dbReference type="PROSITE" id="PS51645">
    <property type="entry name" value="PHR_CRY_ALPHA_BETA"/>
    <property type="match status" value="1"/>
</dbReference>
<comment type="cofactor">
    <cofactor evidence="1">
        <name>(6R)-5,10-methylene-5,6,7,8-tetrahydrofolate</name>
        <dbReference type="ChEBI" id="CHEBI:15636"/>
    </cofactor>
</comment>
<dbReference type="GO" id="GO:0009416">
    <property type="term" value="P:response to light stimulus"/>
    <property type="evidence" value="ECO:0007669"/>
    <property type="project" value="TreeGrafter"/>
</dbReference>
<dbReference type="eggNOG" id="COG0415">
    <property type="taxonomic scope" value="Bacteria"/>
</dbReference>
<dbReference type="GO" id="GO:0003904">
    <property type="term" value="F:deoxyribodipyrimidine photo-lyase activity"/>
    <property type="evidence" value="ECO:0007669"/>
    <property type="project" value="UniProtKB-EC"/>
</dbReference>
<dbReference type="GO" id="GO:0000719">
    <property type="term" value="P:photoreactive repair"/>
    <property type="evidence" value="ECO:0007669"/>
    <property type="project" value="UniProtKB-ARBA"/>
</dbReference>
<dbReference type="STRING" id="1137799.GZ78_04660"/>
<dbReference type="InterPro" id="IPR036155">
    <property type="entry name" value="Crypto/Photolyase_N_sf"/>
</dbReference>
<dbReference type="Proteomes" id="UP000028073">
    <property type="component" value="Unassembled WGS sequence"/>
</dbReference>
<evidence type="ECO:0000256" key="12">
    <source>
        <dbReference type="PIRSR" id="PIRSR602081-1"/>
    </source>
</evidence>
<evidence type="ECO:0000256" key="6">
    <source>
        <dbReference type="ARBA" id="ARBA00022827"/>
    </source>
</evidence>
<dbReference type="NCBIfam" id="NF007955">
    <property type="entry name" value="PRK10674.1"/>
    <property type="match status" value="1"/>
</dbReference>
<dbReference type="GO" id="GO:0003677">
    <property type="term" value="F:DNA binding"/>
    <property type="evidence" value="ECO:0007669"/>
    <property type="project" value="TreeGrafter"/>
</dbReference>
<dbReference type="GO" id="GO:0071949">
    <property type="term" value="F:FAD binding"/>
    <property type="evidence" value="ECO:0007669"/>
    <property type="project" value="TreeGrafter"/>
</dbReference>
<evidence type="ECO:0000256" key="4">
    <source>
        <dbReference type="ARBA" id="ARBA00014046"/>
    </source>
</evidence>
<dbReference type="Gene3D" id="3.40.50.620">
    <property type="entry name" value="HUPs"/>
    <property type="match status" value="1"/>
</dbReference>
<dbReference type="EC" id="4.1.99.3" evidence="3"/>
<dbReference type="InterPro" id="IPR002081">
    <property type="entry name" value="Cryptochrome/DNA_photolyase_1"/>
</dbReference>
<evidence type="ECO:0000256" key="8">
    <source>
        <dbReference type="ARBA" id="ARBA00031671"/>
    </source>
</evidence>
<feature type="binding site" evidence="12">
    <location>
        <begin position="237"/>
        <end position="241"/>
    </location>
    <ligand>
        <name>FAD</name>
        <dbReference type="ChEBI" id="CHEBI:57692"/>
    </ligand>
</feature>
<evidence type="ECO:0000256" key="2">
    <source>
        <dbReference type="ARBA" id="ARBA00005862"/>
    </source>
</evidence>
<evidence type="ECO:0000256" key="7">
    <source>
        <dbReference type="ARBA" id="ARBA00022991"/>
    </source>
</evidence>
<keyword evidence="6 12" id="KW-0274">FAD</keyword>
<dbReference type="PANTHER" id="PTHR11455:SF9">
    <property type="entry name" value="CRYPTOCHROME CIRCADIAN CLOCK 5 ISOFORM X1"/>
    <property type="match status" value="1"/>
</dbReference>